<protein>
    <submittedName>
        <fullName evidence="8">Sushi, von Willebrand factor type A, EGF and pentraxin domain-containing protein 1</fullName>
    </submittedName>
</protein>
<feature type="domain" description="Sushi" evidence="7">
    <location>
        <begin position="152"/>
        <end position="209"/>
    </location>
</feature>
<feature type="disulfide bond" evidence="5">
    <location>
        <begin position="388"/>
        <end position="431"/>
    </location>
</feature>
<dbReference type="InterPro" id="IPR051503">
    <property type="entry name" value="ComplSys_Reg/VirEntry_Med"/>
</dbReference>
<comment type="caution">
    <text evidence="8">The sequence shown here is derived from an EMBL/GenBank/DDBJ whole genome shotgun (WGS) entry which is preliminary data.</text>
</comment>
<feature type="domain" description="Sushi" evidence="7">
    <location>
        <begin position="386"/>
        <end position="447"/>
    </location>
</feature>
<evidence type="ECO:0000256" key="2">
    <source>
        <dbReference type="ARBA" id="ARBA00022659"/>
    </source>
</evidence>
<dbReference type="Gene3D" id="2.10.70.10">
    <property type="entry name" value="Complement Module, domain 1"/>
    <property type="match status" value="4"/>
</dbReference>
<dbReference type="InterPro" id="IPR000436">
    <property type="entry name" value="Sushi_SCR_CCP_dom"/>
</dbReference>
<proteinExistence type="predicted"/>
<feature type="disulfide bond" evidence="5">
    <location>
        <begin position="354"/>
        <end position="381"/>
    </location>
</feature>
<dbReference type="Pfam" id="PF00084">
    <property type="entry name" value="Sushi"/>
    <property type="match status" value="4"/>
</dbReference>
<sequence>MYQVLWIVFVSALLSNQLDQSNCQTTCAPNQCPKSFFDDAFVISPDKLCYDINDQVSFTCSGKGGGPPSNTCKGNGGPLQGWELPPGTCEVFTCTGPVDENLILNPNKSVFEAREEVSFSCNEGYELTGPEKAVCDEQETWNPPTAPTCLVICYIPDLDHGTVTPTITIKVGDTAKVTCDVGFSVYPPSSSIMTCQADGTWDQEPACLEICNVAAVNHSQHTEAKDIEHTETLEIICDEGYSFNGKTKFEVTCEDGQLIGNLTDTCLASCTVAAVNNSNHIEDATILSGEEITINCNHGYSIDEIIEYNIRCEDGELFGKTTDTCYGDCEKLSPPPNGQVSDNYRHGTTATFSCSDGYSLNGTAEVTCENGNWNSVDVVVCYDTSITCNAPTSADVSLTIQPDKLSYNVNDTISYSCSNSKALKGPAEAVCSQDGEWDPPDLPVCRGNLARGVWLLTIASSLCMFLLH</sequence>
<feature type="chain" id="PRO_5040218271" evidence="6">
    <location>
        <begin position="24"/>
        <end position="468"/>
    </location>
</feature>
<dbReference type="PANTHER" id="PTHR45785">
    <property type="entry name" value="COMPLEMENT FACTOR H-RELATED"/>
    <property type="match status" value="1"/>
</dbReference>
<dbReference type="InterPro" id="IPR035976">
    <property type="entry name" value="Sushi/SCR/CCP_sf"/>
</dbReference>
<comment type="subcellular location">
    <subcellularLocation>
        <location evidence="1">Virion</location>
    </subcellularLocation>
</comment>
<feature type="signal peptide" evidence="6">
    <location>
        <begin position="1"/>
        <end position="23"/>
    </location>
</feature>
<dbReference type="SMART" id="SM00032">
    <property type="entry name" value="CCP"/>
    <property type="match status" value="7"/>
</dbReference>
<keyword evidence="9" id="KW-1185">Reference proteome</keyword>
<evidence type="ECO:0000256" key="6">
    <source>
        <dbReference type="SAM" id="SignalP"/>
    </source>
</evidence>
<accession>A0A9Q1GYK8</accession>
<keyword evidence="2 5" id="KW-0768">Sushi</keyword>
<name>A0A9Q1GYK8_HOLLE</name>
<evidence type="ECO:0000256" key="1">
    <source>
        <dbReference type="ARBA" id="ARBA00004328"/>
    </source>
</evidence>
<reference evidence="8" key="1">
    <citation type="submission" date="2021-10" db="EMBL/GenBank/DDBJ databases">
        <title>Tropical sea cucumber genome reveals ecological adaptation and Cuvierian tubules defense mechanism.</title>
        <authorList>
            <person name="Chen T."/>
        </authorList>
    </citation>
    <scope>NUCLEOTIDE SEQUENCE</scope>
    <source>
        <strain evidence="8">Nanhai2018</strain>
        <tissue evidence="8">Muscle</tissue>
    </source>
</reference>
<evidence type="ECO:0000259" key="7">
    <source>
        <dbReference type="PROSITE" id="PS50923"/>
    </source>
</evidence>
<organism evidence="8 9">
    <name type="scientific">Holothuria leucospilota</name>
    <name type="common">Black long sea cucumber</name>
    <name type="synonym">Mertensiothuria leucospilota</name>
    <dbReference type="NCBI Taxonomy" id="206669"/>
    <lineage>
        <taxon>Eukaryota</taxon>
        <taxon>Metazoa</taxon>
        <taxon>Echinodermata</taxon>
        <taxon>Eleutherozoa</taxon>
        <taxon>Echinozoa</taxon>
        <taxon>Holothuroidea</taxon>
        <taxon>Aspidochirotacea</taxon>
        <taxon>Aspidochirotida</taxon>
        <taxon>Holothuriidae</taxon>
        <taxon>Holothuria</taxon>
    </lineage>
</organism>
<dbReference type="Proteomes" id="UP001152320">
    <property type="component" value="Chromosome 14"/>
</dbReference>
<dbReference type="PANTHER" id="PTHR45785:SF2">
    <property type="entry name" value="COMPLEMENT FACTOR H-RELATED"/>
    <property type="match status" value="1"/>
</dbReference>
<evidence type="ECO:0000313" key="9">
    <source>
        <dbReference type="Proteomes" id="UP001152320"/>
    </source>
</evidence>
<evidence type="ECO:0000256" key="4">
    <source>
        <dbReference type="ARBA" id="ARBA00023157"/>
    </source>
</evidence>
<keyword evidence="4 5" id="KW-1015">Disulfide bond</keyword>
<dbReference type="AlphaFoldDB" id="A0A9Q1GYK8"/>
<evidence type="ECO:0000256" key="5">
    <source>
        <dbReference type="PROSITE-ProRule" id="PRU00302"/>
    </source>
</evidence>
<keyword evidence="3 6" id="KW-0732">Signal</keyword>
<evidence type="ECO:0000313" key="8">
    <source>
        <dbReference type="EMBL" id="KAJ8029322.1"/>
    </source>
</evidence>
<evidence type="ECO:0000256" key="3">
    <source>
        <dbReference type="ARBA" id="ARBA00022729"/>
    </source>
</evidence>
<dbReference type="OrthoDB" id="6480633at2759"/>
<dbReference type="EMBL" id="JAIZAY010000014">
    <property type="protein sequence ID" value="KAJ8029322.1"/>
    <property type="molecule type" value="Genomic_DNA"/>
</dbReference>
<dbReference type="SUPFAM" id="SSF57535">
    <property type="entry name" value="Complement control module/SCR domain"/>
    <property type="match status" value="4"/>
</dbReference>
<dbReference type="PROSITE" id="PS50923">
    <property type="entry name" value="SUSHI"/>
    <property type="match status" value="4"/>
</dbReference>
<gene>
    <name evidence="8" type="ORF">HOLleu_28688</name>
</gene>
<dbReference type="CDD" id="cd00033">
    <property type="entry name" value="CCP"/>
    <property type="match status" value="4"/>
</dbReference>
<feature type="domain" description="Sushi" evidence="7">
    <location>
        <begin position="327"/>
        <end position="383"/>
    </location>
</feature>
<feature type="domain" description="Sushi" evidence="7">
    <location>
        <begin position="92"/>
        <end position="151"/>
    </location>
</feature>
<comment type="caution">
    <text evidence="5">Lacks conserved residue(s) required for the propagation of feature annotation.</text>
</comment>